<evidence type="ECO:0000256" key="2">
    <source>
        <dbReference type="ARBA" id="ARBA00022801"/>
    </source>
</evidence>
<evidence type="ECO:0000313" key="4">
    <source>
        <dbReference type="EMBL" id="MBC3798517.1"/>
    </source>
</evidence>
<evidence type="ECO:0000313" key="5">
    <source>
        <dbReference type="Proteomes" id="UP000653358"/>
    </source>
</evidence>
<sequence>MAIQLKIGGILMSLFRAYTPSFKDIKGRVVENSIAEMSMVTIGNTKQSIIIRGENRNNPVLLLLHGGPGSSETSLFRYYNSPLEKKFVVVYWDQRACGKSYTKRTATEPLSVSMFVEDICELTQYLKARFSKNKIFLLGHSWGTLIGTLAVLQHPELFCAYIGTGQVSSMPASELESYQFTLKVAVEQHNRKAIRELKEIGKPQNGIYKCGVTGTRIQRKWLTYFGGAIYGSKNLSAFIMKIFTVKEYNLTDIIRFFKAMNAPSRNSMSQNEFLKIDLFETVKSLELPVYFFLGKNDFQVSSIVAEKYFHYLKAPKKKLVWFEKSAHSPCFEESEKFNRLLIDMVLAENRL</sequence>
<reference evidence="4 5" key="1">
    <citation type="journal article" date="2020" name="mSystems">
        <title>Defining Genomic and Predicted Metabolic Features of the Acetobacterium Genus.</title>
        <authorList>
            <person name="Ross D.E."/>
            <person name="Marshall C.W."/>
            <person name="Gulliver D."/>
            <person name="May H.D."/>
            <person name="Norman R.S."/>
        </authorList>
    </citation>
    <scope>NUCLEOTIDE SEQUENCE [LARGE SCALE GENOMIC DNA]</scope>
    <source>
        <strain evidence="4 5">DSM 9173</strain>
    </source>
</reference>
<gene>
    <name evidence="4" type="ORF">GH807_15945</name>
</gene>
<proteinExistence type="inferred from homology"/>
<dbReference type="GO" id="GO:0016787">
    <property type="term" value="F:hydrolase activity"/>
    <property type="evidence" value="ECO:0007669"/>
    <property type="project" value="UniProtKB-KW"/>
</dbReference>
<comment type="caution">
    <text evidence="4">The sequence shown here is derived from an EMBL/GenBank/DDBJ whole genome shotgun (WGS) entry which is preliminary data.</text>
</comment>
<dbReference type="Pfam" id="PF00561">
    <property type="entry name" value="Abhydrolase_1"/>
    <property type="match status" value="1"/>
</dbReference>
<dbReference type="PRINTS" id="PR00793">
    <property type="entry name" value="PROAMNOPTASE"/>
</dbReference>
<dbReference type="InterPro" id="IPR050266">
    <property type="entry name" value="AB_hydrolase_sf"/>
</dbReference>
<organism evidence="4 5">
    <name type="scientific">Acetobacterium tundrae</name>
    <dbReference type="NCBI Taxonomy" id="132932"/>
    <lineage>
        <taxon>Bacteria</taxon>
        <taxon>Bacillati</taxon>
        <taxon>Bacillota</taxon>
        <taxon>Clostridia</taxon>
        <taxon>Eubacteriales</taxon>
        <taxon>Eubacteriaceae</taxon>
        <taxon>Acetobacterium</taxon>
    </lineage>
</organism>
<comment type="similarity">
    <text evidence="1">Belongs to the peptidase S33 family.</text>
</comment>
<dbReference type="InterPro" id="IPR002410">
    <property type="entry name" value="Peptidase_S33"/>
</dbReference>
<dbReference type="Proteomes" id="UP000653358">
    <property type="component" value="Unassembled WGS sequence"/>
</dbReference>
<dbReference type="InterPro" id="IPR029058">
    <property type="entry name" value="AB_hydrolase_fold"/>
</dbReference>
<accession>A0ABR6WQ18</accession>
<keyword evidence="2 4" id="KW-0378">Hydrolase</keyword>
<feature type="domain" description="AB hydrolase-1" evidence="3">
    <location>
        <begin position="59"/>
        <end position="174"/>
    </location>
</feature>
<name>A0ABR6WQ18_9FIRM</name>
<evidence type="ECO:0000256" key="1">
    <source>
        <dbReference type="ARBA" id="ARBA00010088"/>
    </source>
</evidence>
<evidence type="ECO:0000259" key="3">
    <source>
        <dbReference type="Pfam" id="PF00561"/>
    </source>
</evidence>
<keyword evidence="5" id="KW-1185">Reference proteome</keyword>
<dbReference type="SUPFAM" id="SSF53474">
    <property type="entry name" value="alpha/beta-Hydrolases"/>
    <property type="match status" value="1"/>
</dbReference>
<dbReference type="PANTHER" id="PTHR43798">
    <property type="entry name" value="MONOACYLGLYCEROL LIPASE"/>
    <property type="match status" value="1"/>
</dbReference>
<dbReference type="PANTHER" id="PTHR43798:SF33">
    <property type="entry name" value="HYDROLASE, PUTATIVE (AFU_ORTHOLOGUE AFUA_2G14860)-RELATED"/>
    <property type="match status" value="1"/>
</dbReference>
<dbReference type="Gene3D" id="3.40.50.1820">
    <property type="entry name" value="alpha/beta hydrolase"/>
    <property type="match status" value="1"/>
</dbReference>
<dbReference type="EMBL" id="WJBB01000032">
    <property type="protein sequence ID" value="MBC3798517.1"/>
    <property type="molecule type" value="Genomic_DNA"/>
</dbReference>
<dbReference type="InterPro" id="IPR000073">
    <property type="entry name" value="AB_hydrolase_1"/>
</dbReference>
<protein>
    <submittedName>
        <fullName evidence="4">Alpha/beta fold hydrolase</fullName>
    </submittedName>
</protein>